<feature type="domain" description="FecR protein" evidence="2">
    <location>
        <begin position="112"/>
        <end position="198"/>
    </location>
</feature>
<dbReference type="STRING" id="405444.ABB26_06875"/>
<dbReference type="Pfam" id="PF16220">
    <property type="entry name" value="DUF4880"/>
    <property type="match status" value="1"/>
</dbReference>
<dbReference type="Proteomes" id="UP000050864">
    <property type="component" value="Unassembled WGS sequence"/>
</dbReference>
<evidence type="ECO:0000256" key="1">
    <source>
        <dbReference type="SAM" id="Phobius"/>
    </source>
</evidence>
<reference evidence="4 5" key="1">
    <citation type="submission" date="2015-05" db="EMBL/GenBank/DDBJ databases">
        <title>Genome sequencing and analysis of members of genus Stenotrophomonas.</title>
        <authorList>
            <person name="Patil P.P."/>
            <person name="Midha S."/>
            <person name="Patil P.B."/>
        </authorList>
    </citation>
    <scope>NUCLEOTIDE SEQUENCE [LARGE SCALE GENOMIC DNA]</scope>
    <source>
        <strain evidence="4 5">DSM 18929</strain>
    </source>
</reference>
<dbReference type="PIRSF" id="PIRSF018266">
    <property type="entry name" value="FecR"/>
    <property type="match status" value="1"/>
</dbReference>
<keyword evidence="1" id="KW-1133">Transmembrane helix</keyword>
<sequence length="326" mass="35570">MSPPPSSPSPESPAAQQARDWVLRLASGTMGEQELQAFEQWLALPGHRHAFECERMVWRSLGARPQTSVVVQSRRRTPRRRLAVLAAVAMFACAMFAPELLLHMRADYRAIDGIRQVSLPDGSTAVLDAGAAIAVHYNDEVRRIELLRGRAWFEVTPQRAVPFRITVGDGVVEDVSTAFVVSRDEDRVDTAVEQGRVRVAARPDQGWMYLQAGQAAGWSKGGVAARGDALPLDRVAAWRRGELLLENAPVAQVLAELGRYRPGHVFVRGDLSALPPINAALRLDQPEQALDALAAGSGLSVTRLPLGIAIVQAARTELPARPWPVR</sequence>
<comment type="caution">
    <text evidence="4">The sequence shown here is derived from an EMBL/GenBank/DDBJ whole genome shotgun (WGS) entry which is preliminary data.</text>
</comment>
<dbReference type="InterPro" id="IPR006860">
    <property type="entry name" value="FecR"/>
</dbReference>
<keyword evidence="1" id="KW-0812">Transmembrane</keyword>
<evidence type="ECO:0008006" key="6">
    <source>
        <dbReference type="Google" id="ProtNLM"/>
    </source>
</evidence>
<dbReference type="PANTHER" id="PTHR30273:SF2">
    <property type="entry name" value="PROTEIN FECR"/>
    <property type="match status" value="1"/>
</dbReference>
<dbReference type="GO" id="GO:0016989">
    <property type="term" value="F:sigma factor antagonist activity"/>
    <property type="evidence" value="ECO:0007669"/>
    <property type="project" value="TreeGrafter"/>
</dbReference>
<dbReference type="Pfam" id="PF04773">
    <property type="entry name" value="FecR"/>
    <property type="match status" value="1"/>
</dbReference>
<keyword evidence="5" id="KW-1185">Reference proteome</keyword>
<gene>
    <name evidence="4" type="ORF">ABB26_06875</name>
</gene>
<dbReference type="OrthoDB" id="9798846at2"/>
<dbReference type="AlphaFoldDB" id="A0A0R0CHP8"/>
<evidence type="ECO:0000313" key="4">
    <source>
        <dbReference type="EMBL" id="KRG64739.1"/>
    </source>
</evidence>
<evidence type="ECO:0000313" key="5">
    <source>
        <dbReference type="Proteomes" id="UP000050864"/>
    </source>
</evidence>
<proteinExistence type="predicted"/>
<organism evidence="4 5">
    <name type="scientific">Stenotrophomonas humi</name>
    <dbReference type="NCBI Taxonomy" id="405444"/>
    <lineage>
        <taxon>Bacteria</taxon>
        <taxon>Pseudomonadati</taxon>
        <taxon>Pseudomonadota</taxon>
        <taxon>Gammaproteobacteria</taxon>
        <taxon>Lysobacterales</taxon>
        <taxon>Lysobacteraceae</taxon>
        <taxon>Stenotrophomonas</taxon>
    </lineage>
</organism>
<keyword evidence="1" id="KW-0472">Membrane</keyword>
<dbReference type="PANTHER" id="PTHR30273">
    <property type="entry name" value="PERIPLASMIC SIGNAL SENSOR AND SIGMA FACTOR ACTIVATOR FECR-RELATED"/>
    <property type="match status" value="1"/>
</dbReference>
<dbReference type="PATRIC" id="fig|405444.3.peg.380"/>
<feature type="transmembrane region" description="Helical" evidence="1">
    <location>
        <begin position="82"/>
        <end position="102"/>
    </location>
</feature>
<dbReference type="EMBL" id="LDJI01000012">
    <property type="protein sequence ID" value="KRG64739.1"/>
    <property type="molecule type" value="Genomic_DNA"/>
</dbReference>
<feature type="domain" description="FecR N-terminal" evidence="3">
    <location>
        <begin position="16"/>
        <end position="52"/>
    </location>
</feature>
<evidence type="ECO:0000259" key="3">
    <source>
        <dbReference type="Pfam" id="PF16220"/>
    </source>
</evidence>
<dbReference type="InterPro" id="IPR012373">
    <property type="entry name" value="Ferrdict_sens_TM"/>
</dbReference>
<protein>
    <recommendedName>
        <fullName evidence="6">Iron dicitrate transport regulator FecR</fullName>
    </recommendedName>
</protein>
<evidence type="ECO:0000259" key="2">
    <source>
        <dbReference type="Pfam" id="PF04773"/>
    </source>
</evidence>
<accession>A0A0R0CHP8</accession>
<dbReference type="InterPro" id="IPR032623">
    <property type="entry name" value="FecR_N"/>
</dbReference>
<dbReference type="Gene3D" id="2.60.120.1440">
    <property type="match status" value="1"/>
</dbReference>
<name>A0A0R0CHP8_9GAMM</name>
<dbReference type="RefSeq" id="WP_057632935.1">
    <property type="nucleotide sequence ID" value="NZ_LDJI01000012.1"/>
</dbReference>